<dbReference type="HOGENOM" id="CLU_606777_0_0_14"/>
<dbReference type="AlphaFoldDB" id="S5LZJ6"/>
<keyword evidence="2" id="KW-1185">Reference proteome</keyword>
<dbReference type="PATRIC" id="fig|1276221.3.peg.309"/>
<name>S5LZJ6_9MOLU</name>
<dbReference type="InParanoid" id="S5LZJ6"/>
<dbReference type="OrthoDB" id="388066at2"/>
<protein>
    <submittedName>
        <fullName evidence="1">Uncharacterized protein</fullName>
    </submittedName>
</protein>
<dbReference type="STRING" id="1276221.SDIMI_v3c03120"/>
<dbReference type="KEGG" id="sdi:SDIMI_v3c03120"/>
<sequence length="440" mass="51975">MLYTASDAINLVYKIIGKTLSLLSDNFLNDNEKQKQIALNFKEFYRYSIKKKIYTENEVNVCFENFNWNFISDSDLNELKEQFLKNCLITTNENLFLEHTYVVEELNKIYDIALENTFVIDKELIDWEKTIKIIEYRFLAWIHAKNLKQDKDLKEKLVYIMTNLNNNEENSYYSKYNILIESLKEFKKFIYDYDNGTIAPTPENTKHYQRAKISINGLEFMKENKLESYVNYDEIMSQLQKLPDNSELWDFEFCLELNIRIFFANILSNIITSQTTSVWGAKAEMIRSNGGWNIKRDKEIFRNIYIALTQSKEKIGNLISMSSKRLNRNRIYLLKILLNKYKNKIGDELYNQIILDSYFDQIDKLIKYHEAGISDSLLSHPNEILDGFNIKLADALLDFENMTRICDALIELDSTLISESKGDLLKTIEFIKKISDIEHF</sequence>
<proteinExistence type="predicted"/>
<reference evidence="1 2" key="1">
    <citation type="journal article" date="2013" name="Genome Biol. Evol.">
        <title>Comparison of metabolic capacities and inference of gene content evolution in mosquito-associated Spiroplasma diminutum and S. taiwanense.</title>
        <authorList>
            <person name="Lo W.S."/>
            <person name="Ku C."/>
            <person name="Chen L.L."/>
            <person name="Chang T.H."/>
            <person name="Kuo C.H."/>
        </authorList>
    </citation>
    <scope>NUCLEOTIDE SEQUENCE [LARGE SCALE GENOMIC DNA]</scope>
    <source>
        <strain evidence="1">CUAS-1</strain>
    </source>
</reference>
<organism evidence="1 2">
    <name type="scientific">Spiroplasma diminutum CUAS-1</name>
    <dbReference type="NCBI Taxonomy" id="1276221"/>
    <lineage>
        <taxon>Bacteria</taxon>
        <taxon>Bacillati</taxon>
        <taxon>Mycoplasmatota</taxon>
        <taxon>Mollicutes</taxon>
        <taxon>Entomoplasmatales</taxon>
        <taxon>Spiroplasmataceae</taxon>
        <taxon>Spiroplasma</taxon>
    </lineage>
</organism>
<evidence type="ECO:0000313" key="1">
    <source>
        <dbReference type="EMBL" id="AGR42016.1"/>
    </source>
</evidence>
<dbReference type="Proteomes" id="UP000014983">
    <property type="component" value="Chromosome"/>
</dbReference>
<dbReference type="EMBL" id="CP005076">
    <property type="protein sequence ID" value="AGR42016.1"/>
    <property type="molecule type" value="Genomic_DNA"/>
</dbReference>
<evidence type="ECO:0000313" key="2">
    <source>
        <dbReference type="Proteomes" id="UP000014983"/>
    </source>
</evidence>
<gene>
    <name evidence="1" type="ORF">SDIMI_v3c03120</name>
</gene>
<accession>S5LZJ6</accession>